<dbReference type="Pfam" id="PF24626">
    <property type="entry name" value="SH3_Tf2-1"/>
    <property type="match status" value="1"/>
</dbReference>
<proteinExistence type="predicted"/>
<dbReference type="PANTHER" id="PTHR46148">
    <property type="entry name" value="CHROMO DOMAIN-CONTAINING PROTEIN"/>
    <property type="match status" value="1"/>
</dbReference>
<feature type="domain" description="Tf2-1-like SH3-like" evidence="1">
    <location>
        <begin position="69"/>
        <end position="133"/>
    </location>
</feature>
<keyword evidence="3" id="KW-1185">Reference proteome</keyword>
<evidence type="ECO:0000259" key="1">
    <source>
        <dbReference type="Pfam" id="PF24626"/>
    </source>
</evidence>
<evidence type="ECO:0000313" key="3">
    <source>
        <dbReference type="Proteomes" id="UP001291623"/>
    </source>
</evidence>
<dbReference type="Proteomes" id="UP001291623">
    <property type="component" value="Unassembled WGS sequence"/>
</dbReference>
<reference evidence="2" key="1">
    <citation type="submission" date="2023-12" db="EMBL/GenBank/DDBJ databases">
        <title>Genome assembly of Anisodus tanguticus.</title>
        <authorList>
            <person name="Wang Y.-J."/>
        </authorList>
    </citation>
    <scope>NUCLEOTIDE SEQUENCE</scope>
    <source>
        <strain evidence="2">KB-2021</strain>
        <tissue evidence="2">Leaf</tissue>
    </source>
</reference>
<evidence type="ECO:0000313" key="2">
    <source>
        <dbReference type="EMBL" id="KAK4377108.1"/>
    </source>
</evidence>
<organism evidence="2 3">
    <name type="scientific">Anisodus tanguticus</name>
    <dbReference type="NCBI Taxonomy" id="243964"/>
    <lineage>
        <taxon>Eukaryota</taxon>
        <taxon>Viridiplantae</taxon>
        <taxon>Streptophyta</taxon>
        <taxon>Embryophyta</taxon>
        <taxon>Tracheophyta</taxon>
        <taxon>Spermatophyta</taxon>
        <taxon>Magnoliopsida</taxon>
        <taxon>eudicotyledons</taxon>
        <taxon>Gunneridae</taxon>
        <taxon>Pentapetalae</taxon>
        <taxon>asterids</taxon>
        <taxon>lamiids</taxon>
        <taxon>Solanales</taxon>
        <taxon>Solanaceae</taxon>
        <taxon>Solanoideae</taxon>
        <taxon>Hyoscyameae</taxon>
        <taxon>Anisodus</taxon>
    </lineage>
</organism>
<comment type="caution">
    <text evidence="2">The sequence shown here is derived from an EMBL/GenBank/DDBJ whole genome shotgun (WGS) entry which is preliminary data.</text>
</comment>
<dbReference type="InterPro" id="IPR056924">
    <property type="entry name" value="SH3_Tf2-1"/>
</dbReference>
<dbReference type="EMBL" id="JAVYJV010000002">
    <property type="protein sequence ID" value="KAK4377108.1"/>
    <property type="molecule type" value="Genomic_DNA"/>
</dbReference>
<accession>A0AAE1VNN9</accession>
<sequence length="161" mass="18630">MVPYEALYGRKCRSSIGWFDVGETKLLGPNLVQQAVEKVKLIQEQLLKAQSQQKSYSDNRYQDLEFTMGDWLFLKVSPMKGVMRFGKKGKFIPRYIGPYQIIQRIIQVAYNLELPPELEVVHPVFYVSMLRKCLGDPSHITPIEYVQVTEDLSYEKVPIAI</sequence>
<dbReference type="AlphaFoldDB" id="A0AAE1VNN9"/>
<name>A0AAE1VNN9_9SOLA</name>
<protein>
    <recommendedName>
        <fullName evidence="1">Tf2-1-like SH3-like domain-containing protein</fullName>
    </recommendedName>
</protein>
<dbReference type="PANTHER" id="PTHR46148:SF60">
    <property type="entry name" value="CHROMO DOMAIN-CONTAINING PROTEIN"/>
    <property type="match status" value="1"/>
</dbReference>
<gene>
    <name evidence="2" type="ORF">RND71_003404</name>
</gene>